<sequence>MPQRPRIRTVEPLTFVLVHGSWADVTFWDGVAAGLRKLGHHVYVPEYPGHGAMTDKKVTHAQISRAIADDMIHNNVHQAVLVGHSFGGSVIQKTAELVPDRIKRLVFLDAFVLKDGESVSDEFPPDVRSMFEALRKSSADDTIMLPYPVFRETFVNLAGQDLVNRLYSRISPEPAAPLFEKLDLKTYYSLTIPKSYIYLIEDNVFPQGSNEFGWHPHMSSRLGLFRLLKGFGDHMTTAATEPMKLAYLIYSAGRD</sequence>
<dbReference type="OrthoDB" id="9112061at2"/>
<gene>
    <name evidence="2" type="ORF">ET464_05585</name>
</gene>
<dbReference type="PRINTS" id="PR00111">
    <property type="entry name" value="ABHYDROLASE"/>
</dbReference>
<dbReference type="Gene3D" id="3.40.50.1820">
    <property type="entry name" value="alpha/beta hydrolase"/>
    <property type="match status" value="1"/>
</dbReference>
<dbReference type="InterPro" id="IPR029058">
    <property type="entry name" value="AB_hydrolase_fold"/>
</dbReference>
<accession>A0A4P6F163</accession>
<protein>
    <submittedName>
        <fullName evidence="2">Alpha/beta fold hydrolase</fullName>
    </submittedName>
</protein>
<dbReference type="InterPro" id="IPR052897">
    <property type="entry name" value="Sec-Metab_Biosynth_Hydrolase"/>
</dbReference>
<feature type="domain" description="AB hydrolase-1" evidence="1">
    <location>
        <begin position="15"/>
        <end position="164"/>
    </location>
</feature>
<dbReference type="AlphaFoldDB" id="A0A4P6F163"/>
<name>A0A4P6F163_9BACL</name>
<dbReference type="SUPFAM" id="SSF53474">
    <property type="entry name" value="alpha/beta-Hydrolases"/>
    <property type="match status" value="1"/>
</dbReference>
<reference evidence="2 3" key="1">
    <citation type="submission" date="2019-01" db="EMBL/GenBank/DDBJ databases">
        <title>Genome sequencing of strain FW100M-2.</title>
        <authorList>
            <person name="Heo J."/>
            <person name="Kim S.-J."/>
            <person name="Kim J.-S."/>
            <person name="Hong S.-B."/>
            <person name="Kwon S.-W."/>
        </authorList>
    </citation>
    <scope>NUCLEOTIDE SEQUENCE [LARGE SCALE GENOMIC DNA]</scope>
    <source>
        <strain evidence="2 3">FW100M-2</strain>
    </source>
</reference>
<organism evidence="2 3">
    <name type="scientific">Paenibacillus protaetiae</name>
    <dbReference type="NCBI Taxonomy" id="2509456"/>
    <lineage>
        <taxon>Bacteria</taxon>
        <taxon>Bacillati</taxon>
        <taxon>Bacillota</taxon>
        <taxon>Bacilli</taxon>
        <taxon>Bacillales</taxon>
        <taxon>Paenibacillaceae</taxon>
        <taxon>Paenibacillus</taxon>
    </lineage>
</organism>
<keyword evidence="2" id="KW-0378">Hydrolase</keyword>
<dbReference type="PANTHER" id="PTHR37017:SF11">
    <property type="entry name" value="ESTERASE_LIPASE_THIOESTERASE DOMAIN-CONTAINING PROTEIN"/>
    <property type="match status" value="1"/>
</dbReference>
<dbReference type="GO" id="GO:0016787">
    <property type="term" value="F:hydrolase activity"/>
    <property type="evidence" value="ECO:0007669"/>
    <property type="project" value="UniProtKB-KW"/>
</dbReference>
<dbReference type="KEGG" id="pprt:ET464_05585"/>
<evidence type="ECO:0000313" key="3">
    <source>
        <dbReference type="Proteomes" id="UP000293568"/>
    </source>
</evidence>
<dbReference type="PANTHER" id="PTHR37017">
    <property type="entry name" value="AB HYDROLASE-1 DOMAIN-CONTAINING PROTEIN-RELATED"/>
    <property type="match status" value="1"/>
</dbReference>
<keyword evidence="3" id="KW-1185">Reference proteome</keyword>
<evidence type="ECO:0000313" key="2">
    <source>
        <dbReference type="EMBL" id="QAY68373.1"/>
    </source>
</evidence>
<dbReference type="Proteomes" id="UP000293568">
    <property type="component" value="Chromosome"/>
</dbReference>
<dbReference type="InterPro" id="IPR000073">
    <property type="entry name" value="AB_hydrolase_1"/>
</dbReference>
<proteinExistence type="predicted"/>
<dbReference type="EMBL" id="CP035492">
    <property type="protein sequence ID" value="QAY68373.1"/>
    <property type="molecule type" value="Genomic_DNA"/>
</dbReference>
<evidence type="ECO:0000259" key="1">
    <source>
        <dbReference type="Pfam" id="PF12697"/>
    </source>
</evidence>
<dbReference type="Pfam" id="PF12697">
    <property type="entry name" value="Abhydrolase_6"/>
    <property type="match status" value="1"/>
</dbReference>